<dbReference type="AlphaFoldDB" id="A0A916WWM7"/>
<evidence type="ECO:0000313" key="3">
    <source>
        <dbReference type="Proteomes" id="UP000636793"/>
    </source>
</evidence>
<feature type="transmembrane region" description="Helical" evidence="1">
    <location>
        <begin position="55"/>
        <end position="73"/>
    </location>
</feature>
<comment type="caution">
    <text evidence="2">The sequence shown here is derived from an EMBL/GenBank/DDBJ whole genome shotgun (WGS) entry which is preliminary data.</text>
</comment>
<reference evidence="2" key="2">
    <citation type="submission" date="2020-09" db="EMBL/GenBank/DDBJ databases">
        <authorList>
            <person name="Sun Q."/>
            <person name="Zhou Y."/>
        </authorList>
    </citation>
    <scope>NUCLEOTIDE SEQUENCE</scope>
    <source>
        <strain evidence="2">CGMCC 1.15085</strain>
    </source>
</reference>
<name>A0A916WWM7_9MICO</name>
<protein>
    <recommendedName>
        <fullName evidence="4">DUF3137 domain-containing protein</fullName>
    </recommendedName>
</protein>
<gene>
    <name evidence="2" type="ORF">GCM10011492_28060</name>
</gene>
<keyword evidence="1" id="KW-0812">Transmembrane</keyword>
<feature type="transmembrane region" description="Helical" evidence="1">
    <location>
        <begin position="26"/>
        <end position="49"/>
    </location>
</feature>
<evidence type="ECO:0008006" key="4">
    <source>
        <dbReference type="Google" id="ProtNLM"/>
    </source>
</evidence>
<organism evidence="2 3">
    <name type="scientific">Flexivirga endophytica</name>
    <dbReference type="NCBI Taxonomy" id="1849103"/>
    <lineage>
        <taxon>Bacteria</taxon>
        <taxon>Bacillati</taxon>
        <taxon>Actinomycetota</taxon>
        <taxon>Actinomycetes</taxon>
        <taxon>Micrococcales</taxon>
        <taxon>Dermacoccaceae</taxon>
        <taxon>Flexivirga</taxon>
    </lineage>
</organism>
<keyword evidence="1" id="KW-0472">Membrane</keyword>
<accession>A0A916WWM7</accession>
<dbReference type="EMBL" id="BMHI01000004">
    <property type="protein sequence ID" value="GGB35772.1"/>
    <property type="molecule type" value="Genomic_DNA"/>
</dbReference>
<dbReference type="Proteomes" id="UP000636793">
    <property type="component" value="Unassembled WGS sequence"/>
</dbReference>
<proteinExistence type="predicted"/>
<keyword evidence="3" id="KW-1185">Reference proteome</keyword>
<reference evidence="2" key="1">
    <citation type="journal article" date="2014" name="Int. J. Syst. Evol. Microbiol.">
        <title>Complete genome sequence of Corynebacterium casei LMG S-19264T (=DSM 44701T), isolated from a smear-ripened cheese.</title>
        <authorList>
            <consortium name="US DOE Joint Genome Institute (JGI-PGF)"/>
            <person name="Walter F."/>
            <person name="Albersmeier A."/>
            <person name="Kalinowski J."/>
            <person name="Ruckert C."/>
        </authorList>
    </citation>
    <scope>NUCLEOTIDE SEQUENCE</scope>
    <source>
        <strain evidence="2">CGMCC 1.15085</strain>
    </source>
</reference>
<dbReference type="RefSeq" id="WP_188837646.1">
    <property type="nucleotide sequence ID" value="NZ_BMHI01000004.1"/>
</dbReference>
<evidence type="ECO:0000313" key="2">
    <source>
        <dbReference type="EMBL" id="GGB35772.1"/>
    </source>
</evidence>
<sequence length="312" mass="35148">MSDRSPHASQVWAELLRGAKHSRIELWLAVLFLLSGVIGLVAILSAGAFSNNGAGVFWIAWTLAGCYLFVRIWRRTIGVARARAYAQAHGLEPLIYRRADHYPGMLFTHDAARIIEGVRTLSRHFVEIGNFEHFQDPMQLRPFGYVRMSLPRHVPHIAVVARRNGPLLPFDMKRTQRLSLEGDFDRHFTLYAPARYETDALHIFSPDVMERFLADAPGFTCELVDDELYLYSRKPLDIGGRMTIERIEHLLRPLAAKLGHQLDLYADDRVPDDVAHPIAPGGRRLVGPVATAGAMIAVSVLLILVRIYLLRG</sequence>
<feature type="transmembrane region" description="Helical" evidence="1">
    <location>
        <begin position="285"/>
        <end position="309"/>
    </location>
</feature>
<keyword evidence="1" id="KW-1133">Transmembrane helix</keyword>
<evidence type="ECO:0000256" key="1">
    <source>
        <dbReference type="SAM" id="Phobius"/>
    </source>
</evidence>